<dbReference type="Proteomes" id="UP001597058">
    <property type="component" value="Unassembled WGS sequence"/>
</dbReference>
<evidence type="ECO:0000313" key="4">
    <source>
        <dbReference type="EMBL" id="MFD1310118.1"/>
    </source>
</evidence>
<evidence type="ECO:0000259" key="3">
    <source>
        <dbReference type="Pfam" id="PF08327"/>
    </source>
</evidence>
<keyword evidence="5" id="KW-1185">Reference proteome</keyword>
<reference evidence="5" key="1">
    <citation type="journal article" date="2019" name="Int. J. Syst. Evol. Microbiol.">
        <title>The Global Catalogue of Microorganisms (GCM) 10K type strain sequencing project: providing services to taxonomists for standard genome sequencing and annotation.</title>
        <authorList>
            <consortium name="The Broad Institute Genomics Platform"/>
            <consortium name="The Broad Institute Genome Sequencing Center for Infectious Disease"/>
            <person name="Wu L."/>
            <person name="Ma J."/>
        </authorList>
    </citation>
    <scope>NUCLEOTIDE SEQUENCE [LARGE SCALE GENOMIC DNA]</scope>
    <source>
        <strain evidence="5">CGMCC 4.7020</strain>
    </source>
</reference>
<dbReference type="InterPro" id="IPR023393">
    <property type="entry name" value="START-like_dom_sf"/>
</dbReference>
<dbReference type="SUPFAM" id="SSF55961">
    <property type="entry name" value="Bet v1-like"/>
    <property type="match status" value="1"/>
</dbReference>
<feature type="region of interest" description="Disordered" evidence="2">
    <location>
        <begin position="204"/>
        <end position="224"/>
    </location>
</feature>
<sequence length="224" mass="23817">MIDVDLQIDAVRRQVGTRAGRSGEARVVTVRQTYDVTREEVWDACTNAQRIPRWFLPVSGELRLGGTYQLEGNAGGTVERCDPPRGFAATWEFGGEVSWIEVRLTAVAKAVTRFELAHIAHVDEERWAEYGPGAVGVGWDLGLMGLAAHLSSGRSVDPKESTAWLASEDGRRFVTLSSEGWYRASLAAGEPESAARGAAARTAAAYGGGGGDGAPQAGDPPTTS</sequence>
<evidence type="ECO:0000256" key="2">
    <source>
        <dbReference type="SAM" id="MobiDB-lite"/>
    </source>
</evidence>
<dbReference type="Pfam" id="PF08327">
    <property type="entry name" value="AHSA1"/>
    <property type="match status" value="1"/>
</dbReference>
<feature type="domain" description="Activator of Hsp90 ATPase homologue 1/2-like C-terminal" evidence="3">
    <location>
        <begin position="35"/>
        <end position="150"/>
    </location>
</feature>
<evidence type="ECO:0000256" key="1">
    <source>
        <dbReference type="ARBA" id="ARBA00006817"/>
    </source>
</evidence>
<dbReference type="Gene3D" id="3.30.530.20">
    <property type="match status" value="1"/>
</dbReference>
<dbReference type="CDD" id="cd08899">
    <property type="entry name" value="SRPBCC_CalC_Aha1-like_6"/>
    <property type="match status" value="1"/>
</dbReference>
<evidence type="ECO:0000313" key="5">
    <source>
        <dbReference type="Proteomes" id="UP001597058"/>
    </source>
</evidence>
<organism evidence="4 5">
    <name type="scientific">Streptomyces kaempferi</name>
    <dbReference type="NCBI Taxonomy" id="333725"/>
    <lineage>
        <taxon>Bacteria</taxon>
        <taxon>Bacillati</taxon>
        <taxon>Actinomycetota</taxon>
        <taxon>Actinomycetes</taxon>
        <taxon>Kitasatosporales</taxon>
        <taxon>Streptomycetaceae</taxon>
        <taxon>Streptomyces</taxon>
    </lineage>
</organism>
<comment type="similarity">
    <text evidence="1">Belongs to the AHA1 family.</text>
</comment>
<dbReference type="InterPro" id="IPR013538">
    <property type="entry name" value="ASHA1/2-like_C"/>
</dbReference>
<dbReference type="RefSeq" id="WP_329526810.1">
    <property type="nucleotide sequence ID" value="NZ_JBHSKH010000080.1"/>
</dbReference>
<comment type="caution">
    <text evidence="4">The sequence shown here is derived from an EMBL/GenBank/DDBJ whole genome shotgun (WGS) entry which is preliminary data.</text>
</comment>
<proteinExistence type="inferred from homology"/>
<accession>A0ABW3XKX4</accession>
<protein>
    <submittedName>
        <fullName evidence="4">SRPBCC family protein</fullName>
    </submittedName>
</protein>
<dbReference type="EMBL" id="JBHTMM010000047">
    <property type="protein sequence ID" value="MFD1310118.1"/>
    <property type="molecule type" value="Genomic_DNA"/>
</dbReference>
<feature type="compositionally biased region" description="Low complexity" evidence="2">
    <location>
        <begin position="214"/>
        <end position="224"/>
    </location>
</feature>
<name>A0ABW3XKX4_9ACTN</name>
<gene>
    <name evidence="4" type="ORF">ACFQ5X_30230</name>
</gene>